<comment type="caution">
    <text evidence="10">The sequence shown here is derived from an EMBL/GenBank/DDBJ whole genome shotgun (WGS) entry which is preliminary data.</text>
</comment>
<dbReference type="Pfam" id="PF18765">
    <property type="entry name" value="Polbeta"/>
    <property type="match status" value="1"/>
</dbReference>
<evidence type="ECO:0000256" key="6">
    <source>
        <dbReference type="ARBA" id="ARBA00048566"/>
    </source>
</evidence>
<keyword evidence="7" id="KW-0067">ATP-binding</keyword>
<dbReference type="EC" id="2.7.7.47" evidence="3 7"/>
<dbReference type="Proteomes" id="UP000661077">
    <property type="component" value="Unassembled WGS sequence"/>
</dbReference>
<dbReference type="NCBIfam" id="NF012157">
    <property type="entry name" value="ANT_3pp_I"/>
    <property type="match status" value="1"/>
</dbReference>
<evidence type="ECO:0000256" key="5">
    <source>
        <dbReference type="ARBA" id="ARBA00047831"/>
    </source>
</evidence>
<evidence type="ECO:0000256" key="1">
    <source>
        <dbReference type="ARBA" id="ARBA00022679"/>
    </source>
</evidence>
<keyword evidence="11" id="KW-1185">Reference proteome</keyword>
<keyword evidence="2 7" id="KW-0046">Antibiotic resistance</keyword>
<dbReference type="PIRSF" id="PIRSF000819">
    <property type="entry name" value="Streptomycin_3-adenylyltransf"/>
    <property type="match status" value="1"/>
</dbReference>
<evidence type="ECO:0000313" key="10">
    <source>
        <dbReference type="EMBL" id="MBM0106970.1"/>
    </source>
</evidence>
<evidence type="ECO:0000259" key="8">
    <source>
        <dbReference type="Pfam" id="PF13427"/>
    </source>
</evidence>
<reference evidence="10 11" key="1">
    <citation type="journal article" date="2021" name="Int. J. Syst. Evol. Microbiol.">
        <title>Steroidobacter gossypii sp. nov., isolated from soil of cotton cropping field.</title>
        <authorList>
            <person name="Huang R."/>
            <person name="Yang S."/>
            <person name="Zhen C."/>
            <person name="Liu W."/>
        </authorList>
    </citation>
    <scope>NUCLEOTIDE SEQUENCE [LARGE SCALE GENOMIC DNA]</scope>
    <source>
        <strain evidence="10 11">S1-65</strain>
    </source>
</reference>
<dbReference type="CDD" id="cd05403">
    <property type="entry name" value="NT_KNTase_like"/>
    <property type="match status" value="1"/>
</dbReference>
<keyword evidence="7" id="KW-0547">Nucleotide-binding</keyword>
<name>A0ABS1X146_9GAMM</name>
<feature type="domain" description="Adenylyltransferase AadA C-terminal" evidence="8">
    <location>
        <begin position="153"/>
        <end position="254"/>
    </location>
</feature>
<dbReference type="InterPro" id="IPR041633">
    <property type="entry name" value="Polbeta"/>
</dbReference>
<dbReference type="Pfam" id="PF13427">
    <property type="entry name" value="AadA_C"/>
    <property type="match status" value="1"/>
</dbReference>
<accession>A0ABS1X146</accession>
<dbReference type="RefSeq" id="WP_203169081.1">
    <property type="nucleotide sequence ID" value="NZ_JAEVLS010000004.1"/>
</dbReference>
<comment type="catalytic activity">
    <reaction evidence="6 7">
        <text>streptomycin + ATP = 3''-O-adenylylstreptomycin + diphosphate</text>
        <dbReference type="Rhea" id="RHEA:20245"/>
        <dbReference type="ChEBI" id="CHEBI:30616"/>
        <dbReference type="ChEBI" id="CHEBI:33019"/>
        <dbReference type="ChEBI" id="CHEBI:58007"/>
        <dbReference type="ChEBI" id="CHEBI:58605"/>
        <dbReference type="EC" id="2.7.7.47"/>
    </reaction>
</comment>
<feature type="domain" description="Polymerase beta nucleotidyltransferase" evidence="9">
    <location>
        <begin position="21"/>
        <end position="73"/>
    </location>
</feature>
<dbReference type="EMBL" id="JAEVLS010000004">
    <property type="protein sequence ID" value="MBM0106970.1"/>
    <property type="molecule type" value="Genomic_DNA"/>
</dbReference>
<dbReference type="Gene3D" id="3.30.460.10">
    <property type="entry name" value="Beta Polymerase, domain 2"/>
    <property type="match status" value="1"/>
</dbReference>
<dbReference type="NCBIfam" id="NF010309">
    <property type="entry name" value="PRK13746.1"/>
    <property type="match status" value="1"/>
</dbReference>
<evidence type="ECO:0000256" key="7">
    <source>
        <dbReference type="PIRNR" id="PIRNR000819"/>
    </source>
</evidence>
<comment type="catalytic activity">
    <reaction evidence="5 7">
        <text>spectinomycin + ATP = 9-O-adenylylspectinomycin + diphosphate</text>
        <dbReference type="Rhea" id="RHEA:63228"/>
        <dbReference type="ChEBI" id="CHEBI:30616"/>
        <dbReference type="ChEBI" id="CHEBI:33019"/>
        <dbReference type="ChEBI" id="CHEBI:146260"/>
        <dbReference type="ChEBI" id="CHEBI:146261"/>
    </reaction>
</comment>
<dbReference type="InterPro" id="IPR024172">
    <property type="entry name" value="AadA/Aad9"/>
</dbReference>
<evidence type="ECO:0000259" key="9">
    <source>
        <dbReference type="Pfam" id="PF18765"/>
    </source>
</evidence>
<proteinExistence type="predicted"/>
<protein>
    <recommendedName>
        <fullName evidence="4 7">Aminoglycoside (3'') (9) adenylyltransferase</fullName>
        <ecNumber evidence="3 7">2.7.7.47</ecNumber>
    </recommendedName>
</protein>
<evidence type="ECO:0000256" key="4">
    <source>
        <dbReference type="ARBA" id="ARBA00035252"/>
    </source>
</evidence>
<evidence type="ECO:0000313" key="11">
    <source>
        <dbReference type="Proteomes" id="UP000661077"/>
    </source>
</evidence>
<evidence type="ECO:0000256" key="3">
    <source>
        <dbReference type="ARBA" id="ARBA00035126"/>
    </source>
</evidence>
<keyword evidence="7" id="KW-0548">Nucleotidyltransferase</keyword>
<dbReference type="InterPro" id="IPR025184">
    <property type="entry name" value="AadA_C"/>
</dbReference>
<dbReference type="InterPro" id="IPR043519">
    <property type="entry name" value="NT_sf"/>
</dbReference>
<keyword evidence="1 7" id="KW-0808">Transferase</keyword>
<evidence type="ECO:0000256" key="2">
    <source>
        <dbReference type="ARBA" id="ARBA00023251"/>
    </source>
</evidence>
<sequence length="265" mass="29277">MNDPLPTSIAAQLSKARAVLERHLGETIIAIHLFGSAVDGGLKRFSDIDLLVTVADPPSEATRRELMMELLSVSAPPGTDAELRALEVTVLAKSEIVPWRYPARREMQFGEWLRENLKAGIYEPPTLDHDLAILLTKARQHSVTVVGCSVIDLFEPIPRAHLIQSLRDTVAQWNQPEDWAGDERNIVLALARIWYTGATGQIASKDAACAWLLERTPPANQQVLRKALAAYRGEEDDDLASHGTEVAAFVRYARTAIEQLCSARP</sequence>
<dbReference type="SUPFAM" id="SSF81301">
    <property type="entry name" value="Nucleotidyltransferase"/>
    <property type="match status" value="1"/>
</dbReference>
<organism evidence="10 11">
    <name type="scientific">Steroidobacter gossypii</name>
    <dbReference type="NCBI Taxonomy" id="2805490"/>
    <lineage>
        <taxon>Bacteria</taxon>
        <taxon>Pseudomonadati</taxon>
        <taxon>Pseudomonadota</taxon>
        <taxon>Gammaproteobacteria</taxon>
        <taxon>Steroidobacterales</taxon>
        <taxon>Steroidobacteraceae</taxon>
        <taxon>Steroidobacter</taxon>
    </lineage>
</organism>
<gene>
    <name evidence="10" type="ORF">JM946_19715</name>
</gene>